<feature type="transmembrane region" description="Helical" evidence="9">
    <location>
        <begin position="337"/>
        <end position="361"/>
    </location>
</feature>
<dbReference type="InterPro" id="IPR017243">
    <property type="entry name" value="Bloc1s5"/>
</dbReference>
<keyword evidence="5" id="KW-0256">Endoplasmic reticulum</keyword>
<sequence length="411" mass="48326">MNEIRPKIGEIWSRLFDHRPFLNGEIKFMLKEFEEKRGDREVENLFSILEKLTDIKDSQAEKIIKTGETGLPILKEKLEQALKLSEEVENDYLDSRKVYDLRRQELKEKRQKEWDQFIDDMNFKCQRIDNTFEEKEEELRDFVPIDDNVPLNIGRLVKGRNYEVKHKEAKNEEQVIAVHLNSTDIENLNNIKAIMKVDDEVKEQEQSNVDEEPKKDDNVEKDEKSTISEQTDSKGKVLDKNWLYTYLQKQRKAKGDKNVPYLHVLLEGSSIETPENQVLPRDPVLEARCVKLRAQQEAREYRKMTKSVDNVRMKFPEDSISYQLKQMNRQLIAIGQFIISIFAGFLFGFRGVMCALVIALAEIYFLAKKLNEELNVPETVQLGGPPKFEEKKYSQYYVPRSTRAIEKEHQD</sequence>
<accession>A0A835L907</accession>
<protein>
    <recommendedName>
        <fullName evidence="3">Biogenesis of lysosome-related organelles complex 1 subunit 5</fullName>
    </recommendedName>
</protein>
<dbReference type="GO" id="GO:0030133">
    <property type="term" value="C:transport vesicle"/>
    <property type="evidence" value="ECO:0007669"/>
    <property type="project" value="InterPro"/>
</dbReference>
<dbReference type="Pfam" id="PF14942">
    <property type="entry name" value="Muted"/>
    <property type="match status" value="1"/>
</dbReference>
<evidence type="ECO:0000256" key="1">
    <source>
        <dbReference type="ARBA" id="ARBA00004477"/>
    </source>
</evidence>
<gene>
    <name evidence="10" type="ORF">HW555_001353</name>
</gene>
<dbReference type="GO" id="GO:0005789">
    <property type="term" value="C:endoplasmic reticulum membrane"/>
    <property type="evidence" value="ECO:0007669"/>
    <property type="project" value="UniProtKB-SubCell"/>
</dbReference>
<dbReference type="EMBL" id="JACKWZ010000010">
    <property type="protein sequence ID" value="KAF9423284.1"/>
    <property type="molecule type" value="Genomic_DNA"/>
</dbReference>
<evidence type="ECO:0000313" key="10">
    <source>
        <dbReference type="EMBL" id="KAF9423284.1"/>
    </source>
</evidence>
<evidence type="ECO:0000256" key="2">
    <source>
        <dbReference type="ARBA" id="ARBA00010754"/>
    </source>
</evidence>
<keyword evidence="11" id="KW-1185">Reference proteome</keyword>
<evidence type="ECO:0000256" key="7">
    <source>
        <dbReference type="ARBA" id="ARBA00023136"/>
    </source>
</evidence>
<comment type="similarity">
    <text evidence="2">Belongs to the BLOC1S5 family.</text>
</comment>
<dbReference type="InterPro" id="IPR021013">
    <property type="entry name" value="ATPase_Vma12"/>
</dbReference>
<evidence type="ECO:0000256" key="8">
    <source>
        <dbReference type="SAM" id="MobiDB-lite"/>
    </source>
</evidence>
<evidence type="ECO:0000256" key="4">
    <source>
        <dbReference type="ARBA" id="ARBA00022692"/>
    </source>
</evidence>
<proteinExistence type="inferred from homology"/>
<comment type="subcellular location">
    <subcellularLocation>
        <location evidence="1">Endoplasmic reticulum membrane</location>
        <topology evidence="1">Multi-pass membrane protein</topology>
    </subcellularLocation>
</comment>
<evidence type="ECO:0000256" key="9">
    <source>
        <dbReference type="SAM" id="Phobius"/>
    </source>
</evidence>
<dbReference type="GO" id="GO:0031083">
    <property type="term" value="C:BLOC-1 complex"/>
    <property type="evidence" value="ECO:0007669"/>
    <property type="project" value="InterPro"/>
</dbReference>
<dbReference type="Pfam" id="PF11712">
    <property type="entry name" value="Vma12"/>
    <property type="match status" value="1"/>
</dbReference>
<keyword evidence="7 9" id="KW-0472">Membrane</keyword>
<dbReference type="Proteomes" id="UP000648187">
    <property type="component" value="Unassembled WGS sequence"/>
</dbReference>
<comment type="caution">
    <text evidence="10">The sequence shown here is derived from an EMBL/GenBank/DDBJ whole genome shotgun (WGS) entry which is preliminary data.</text>
</comment>
<keyword evidence="4 9" id="KW-0812">Transmembrane</keyword>
<evidence type="ECO:0000313" key="11">
    <source>
        <dbReference type="Proteomes" id="UP000648187"/>
    </source>
</evidence>
<dbReference type="PANTHER" id="PTHR31394:SF1">
    <property type="entry name" value="TRANSMEMBRANE PROTEIN 199"/>
    <property type="match status" value="1"/>
</dbReference>
<dbReference type="AlphaFoldDB" id="A0A835L907"/>
<evidence type="ECO:0000256" key="5">
    <source>
        <dbReference type="ARBA" id="ARBA00022824"/>
    </source>
</evidence>
<dbReference type="GO" id="GO:0070072">
    <property type="term" value="P:vacuolar proton-transporting V-type ATPase complex assembly"/>
    <property type="evidence" value="ECO:0007669"/>
    <property type="project" value="InterPro"/>
</dbReference>
<feature type="region of interest" description="Disordered" evidence="8">
    <location>
        <begin position="202"/>
        <end position="232"/>
    </location>
</feature>
<dbReference type="PANTHER" id="PTHR31394">
    <property type="entry name" value="TRANSMEMBRANE PROTEIN 199"/>
    <property type="match status" value="1"/>
</dbReference>
<keyword evidence="6 9" id="KW-1133">Transmembrane helix</keyword>
<evidence type="ECO:0000256" key="3">
    <source>
        <dbReference type="ARBA" id="ARBA00019580"/>
    </source>
</evidence>
<reference evidence="10" key="1">
    <citation type="submission" date="2020-08" db="EMBL/GenBank/DDBJ databases">
        <title>Spodoptera exigua strain:BAW_Kor-Di-RS1 Genome sequencing and assembly.</title>
        <authorList>
            <person name="Kim J."/>
            <person name="Nam H.Y."/>
            <person name="Kwon M."/>
            <person name="Choi J.H."/>
            <person name="Cho S.R."/>
            <person name="Kim G.-H."/>
        </authorList>
    </citation>
    <scope>NUCLEOTIDE SEQUENCE</scope>
    <source>
        <strain evidence="10">BAW_Kor-Di-RS1</strain>
        <tissue evidence="10">Whole-body</tissue>
    </source>
</reference>
<name>A0A835L907_SPOEX</name>
<evidence type="ECO:0000256" key="6">
    <source>
        <dbReference type="ARBA" id="ARBA00022989"/>
    </source>
</evidence>
<organism evidence="10 11">
    <name type="scientific">Spodoptera exigua</name>
    <name type="common">Beet armyworm</name>
    <name type="synonym">Noctua fulgens</name>
    <dbReference type="NCBI Taxonomy" id="7107"/>
    <lineage>
        <taxon>Eukaryota</taxon>
        <taxon>Metazoa</taxon>
        <taxon>Ecdysozoa</taxon>
        <taxon>Arthropoda</taxon>
        <taxon>Hexapoda</taxon>
        <taxon>Insecta</taxon>
        <taxon>Pterygota</taxon>
        <taxon>Neoptera</taxon>
        <taxon>Endopterygota</taxon>
        <taxon>Lepidoptera</taxon>
        <taxon>Glossata</taxon>
        <taxon>Ditrysia</taxon>
        <taxon>Noctuoidea</taxon>
        <taxon>Noctuidae</taxon>
        <taxon>Amphipyrinae</taxon>
        <taxon>Spodoptera</taxon>
    </lineage>
</organism>